<evidence type="ECO:0000313" key="5">
    <source>
        <dbReference type="Proteomes" id="UP001497482"/>
    </source>
</evidence>
<keyword evidence="5" id="KW-1185">Reference proteome</keyword>
<evidence type="ECO:0000256" key="3">
    <source>
        <dbReference type="SAM" id="MobiDB-lite"/>
    </source>
</evidence>
<evidence type="ECO:0008006" key="6">
    <source>
        <dbReference type="Google" id="ProtNLM"/>
    </source>
</evidence>
<feature type="region of interest" description="Disordered" evidence="3">
    <location>
        <begin position="1"/>
        <end position="152"/>
    </location>
</feature>
<evidence type="ECO:0000256" key="1">
    <source>
        <dbReference type="ARBA" id="ARBA00006903"/>
    </source>
</evidence>
<sequence length="546" mass="58363">MSWSESVEAETFFEAVEDQPASEPESPPASPDSSANDITNDIATDVAPTRRGRWRPEMAAPKGPTRPETAAPKGPTRPETAAPKGPTRPETAAPKGPTRPETAAPKGPTRPETAAPKGPNEPTEQRPKDNTPTEEPPQPAKSPESTVAQGGWGYWGNWGKSLISTATATVATVGHGLTQAMEKAETSLGIPSPTELSARVQEERAQEGEGSTEADSAEASSPVSGAMGVFSSLSSVMQTTGKTVISGGLDALEFIGKKTMDVIAEGDPGFKKTKGLMHRDNTLSQVLREAKEREQMQSADEDTDSKPAAHYGLLFDEFQGLSHLEALEILSRDSEAKVKSVLTTLSGDELCELRAELQQVKDAFSLTDFDDDDVDETKDEDGSEFERALTTDLAGLSISSTVDKLTLACRNTCSQITAFNKPESEASADPTVEEVHAAAIRGLAELTARSIELFHKLSEMVLFTNGDVTPQVLSQLTVVLCKEISLLSKKFTSCLTAAGSSEKRDVLNPLITAVFLEASNSASYIQDAFQLLRPILEISHIEGRAH</sequence>
<dbReference type="Proteomes" id="UP001497482">
    <property type="component" value="Chromosome 11"/>
</dbReference>
<dbReference type="Pfam" id="PF05334">
    <property type="entry name" value="DUF719"/>
    <property type="match status" value="1"/>
</dbReference>
<evidence type="ECO:0000256" key="2">
    <source>
        <dbReference type="ARBA" id="ARBA00022553"/>
    </source>
</evidence>
<protein>
    <recommendedName>
        <fullName evidence="6">Protein FAM114A2</fullName>
    </recommendedName>
</protein>
<keyword evidence="2" id="KW-0597">Phosphoprotein</keyword>
<dbReference type="PANTHER" id="PTHR12842">
    <property type="entry name" value="FI01459P"/>
    <property type="match status" value="1"/>
</dbReference>
<dbReference type="InterPro" id="IPR007998">
    <property type="entry name" value="DUF719"/>
</dbReference>
<dbReference type="EMBL" id="OZ035833">
    <property type="protein sequence ID" value="CAL1572640.1"/>
    <property type="molecule type" value="Genomic_DNA"/>
</dbReference>
<dbReference type="PANTHER" id="PTHR12842:SF3">
    <property type="entry name" value="PROTEIN FAM114A2"/>
    <property type="match status" value="1"/>
</dbReference>
<name>A0AAV2JA73_KNICA</name>
<comment type="similarity">
    <text evidence="1">Belongs to the FAM114 family.</text>
</comment>
<accession>A0AAV2JA73</accession>
<feature type="region of interest" description="Disordered" evidence="3">
    <location>
        <begin position="185"/>
        <end position="223"/>
    </location>
</feature>
<proteinExistence type="inferred from homology"/>
<evidence type="ECO:0000313" key="4">
    <source>
        <dbReference type="EMBL" id="CAL1572640.1"/>
    </source>
</evidence>
<reference evidence="4 5" key="1">
    <citation type="submission" date="2024-04" db="EMBL/GenBank/DDBJ databases">
        <authorList>
            <person name="Waldvogel A.-M."/>
            <person name="Schoenle A."/>
        </authorList>
    </citation>
    <scope>NUCLEOTIDE SEQUENCE [LARGE SCALE GENOMIC DNA]</scope>
</reference>
<gene>
    <name evidence="4" type="ORF">KC01_LOCUS4659</name>
</gene>
<organism evidence="4 5">
    <name type="scientific">Knipowitschia caucasica</name>
    <name type="common">Caucasian dwarf goby</name>
    <name type="synonym">Pomatoschistus caucasicus</name>
    <dbReference type="NCBI Taxonomy" id="637954"/>
    <lineage>
        <taxon>Eukaryota</taxon>
        <taxon>Metazoa</taxon>
        <taxon>Chordata</taxon>
        <taxon>Craniata</taxon>
        <taxon>Vertebrata</taxon>
        <taxon>Euteleostomi</taxon>
        <taxon>Actinopterygii</taxon>
        <taxon>Neopterygii</taxon>
        <taxon>Teleostei</taxon>
        <taxon>Neoteleostei</taxon>
        <taxon>Acanthomorphata</taxon>
        <taxon>Gobiaria</taxon>
        <taxon>Gobiiformes</taxon>
        <taxon>Gobioidei</taxon>
        <taxon>Gobiidae</taxon>
        <taxon>Gobiinae</taxon>
        <taxon>Knipowitschia</taxon>
    </lineage>
</organism>
<dbReference type="AlphaFoldDB" id="A0AAV2JA73"/>